<feature type="transmembrane region" description="Helical" evidence="7">
    <location>
        <begin position="285"/>
        <end position="309"/>
    </location>
</feature>
<dbReference type="PANTHER" id="PTHR32234:SF3">
    <property type="entry name" value="SUPPRESSION OF COPPER SENSITIVITY PROTEIN"/>
    <property type="match status" value="1"/>
</dbReference>
<feature type="transmembrane region" description="Helical" evidence="7">
    <location>
        <begin position="426"/>
        <end position="459"/>
    </location>
</feature>
<reference evidence="11" key="1">
    <citation type="journal article" date="2019" name="Int. J. Syst. Evol. Microbiol.">
        <title>The Global Catalogue of Microorganisms (GCM) 10K type strain sequencing project: providing services to taxonomists for standard genome sequencing and annotation.</title>
        <authorList>
            <consortium name="The Broad Institute Genomics Platform"/>
            <consortium name="The Broad Institute Genome Sequencing Center for Infectious Disease"/>
            <person name="Wu L."/>
            <person name="Ma J."/>
        </authorList>
    </citation>
    <scope>NUCLEOTIDE SEQUENCE [LARGE SCALE GENOMIC DNA]</scope>
    <source>
        <strain evidence="11">CGMCC 1.16275</strain>
    </source>
</reference>
<dbReference type="Gene3D" id="3.40.30.10">
    <property type="entry name" value="Glutaredoxin"/>
    <property type="match status" value="1"/>
</dbReference>
<dbReference type="Pfam" id="PF13899">
    <property type="entry name" value="Thioredoxin_7"/>
    <property type="match status" value="1"/>
</dbReference>
<gene>
    <name evidence="10" type="ORF">ACFSCW_14150</name>
</gene>
<keyword evidence="11" id="KW-1185">Reference proteome</keyword>
<comment type="subcellular location">
    <subcellularLocation>
        <location evidence="1">Cell membrane</location>
        <topology evidence="1">Multi-pass membrane protein</topology>
    </subcellularLocation>
</comment>
<keyword evidence="4" id="KW-0201">Cytochrome c-type biogenesis</keyword>
<dbReference type="EMBL" id="JBHUDY010000002">
    <property type="protein sequence ID" value="MFD1612943.1"/>
    <property type="molecule type" value="Genomic_DNA"/>
</dbReference>
<dbReference type="InterPro" id="IPR003834">
    <property type="entry name" value="Cyt_c_assmbl_TM_dom"/>
</dbReference>
<name>A0ABW4I4Y5_9SPHN</name>
<feature type="transmembrane region" description="Helical" evidence="7">
    <location>
        <begin position="369"/>
        <end position="388"/>
    </location>
</feature>
<keyword evidence="2" id="KW-1003">Cell membrane</keyword>
<evidence type="ECO:0000256" key="3">
    <source>
        <dbReference type="ARBA" id="ARBA00022692"/>
    </source>
</evidence>
<evidence type="ECO:0000256" key="2">
    <source>
        <dbReference type="ARBA" id="ARBA00022475"/>
    </source>
</evidence>
<evidence type="ECO:0000256" key="7">
    <source>
        <dbReference type="SAM" id="Phobius"/>
    </source>
</evidence>
<dbReference type="RefSeq" id="WP_380890535.1">
    <property type="nucleotide sequence ID" value="NZ_JBHUDY010000002.1"/>
</dbReference>
<keyword evidence="8" id="KW-0732">Signal</keyword>
<dbReference type="InterPro" id="IPR013766">
    <property type="entry name" value="Thioredoxin_domain"/>
</dbReference>
<sequence length="677" mass="70702">MRAKLIFLAHLLLAALLLPTAARAQHIHPRLIAESAAPASGQTVALAVVMTPDKGWHGYWQNPGDAGVPADVKWRLPEGASVDALRYPVPGTLLIAGLMNYVYEREYALIASLAVPNDARPGTPLRIQGDATWLACTEEVCVPEQGPIAVDLTVGDGRIEPATRTQFDGWRARLPRPLGASARFEVRQGRMRIAVPLPQDVAVADPYFFPSSENAVDYAAPQSVTRNGDALIVETAARGTPKALSGVLRLNGDTGLSIDAVPGPVPAAGEPVGRTSAASWGLRTVLIALASAVLGGLLLNVMPCVFPILSLKALGLARATVDEREARREALAYTAGVIVTCLALGGVLLALRAGGAAVGWAFQLQDPRIIGLLLLLVTAIALNLAGLFELRTIGAGEALAARGGIGGAFWTGALAAFVATPCTGPFMAAALGAALVLPVAAALAVFAGLGLGLALPFLLMGFVPAIRRRLPKPGPWMETMRSILSVPMFLTALGLAWILGRQAGVDGMVLGLGAALLLSLALWWAGVRQNRGRPILPALPAAAIAAGLVLTAAPVASRAEAGGPLKAQPFSEAALKTARDSGRPVFAYFTADWCLTCKVNEKAAIERAEVADAFAKHKVAVLVGDWTNGDPAIGRFIEAHGRSGVPLYLYYRPGVAEPEVLPQVLTPDALIERARQS</sequence>
<dbReference type="PROSITE" id="PS51352">
    <property type="entry name" value="THIOREDOXIN_2"/>
    <property type="match status" value="1"/>
</dbReference>
<dbReference type="Pfam" id="PF11412">
    <property type="entry name" value="DsbD_N"/>
    <property type="match status" value="1"/>
</dbReference>
<dbReference type="InterPro" id="IPR036249">
    <property type="entry name" value="Thioredoxin-like_sf"/>
</dbReference>
<evidence type="ECO:0000256" key="4">
    <source>
        <dbReference type="ARBA" id="ARBA00022748"/>
    </source>
</evidence>
<evidence type="ECO:0000256" key="6">
    <source>
        <dbReference type="ARBA" id="ARBA00023136"/>
    </source>
</evidence>
<dbReference type="Pfam" id="PF02683">
    <property type="entry name" value="DsbD_TM"/>
    <property type="match status" value="1"/>
</dbReference>
<evidence type="ECO:0000256" key="8">
    <source>
        <dbReference type="SAM" id="SignalP"/>
    </source>
</evidence>
<evidence type="ECO:0000256" key="1">
    <source>
        <dbReference type="ARBA" id="ARBA00004651"/>
    </source>
</evidence>
<dbReference type="InterPro" id="IPR028250">
    <property type="entry name" value="DsbDN"/>
</dbReference>
<feature type="chain" id="PRO_5046991057" evidence="8">
    <location>
        <begin position="25"/>
        <end position="677"/>
    </location>
</feature>
<dbReference type="Proteomes" id="UP001597115">
    <property type="component" value="Unassembled WGS sequence"/>
</dbReference>
<feature type="domain" description="Thioredoxin" evidence="9">
    <location>
        <begin position="547"/>
        <end position="677"/>
    </location>
</feature>
<protein>
    <submittedName>
        <fullName evidence="10">Protein-disulfide reductase DsbD family protein</fullName>
    </submittedName>
</protein>
<evidence type="ECO:0000313" key="11">
    <source>
        <dbReference type="Proteomes" id="UP001597115"/>
    </source>
</evidence>
<comment type="caution">
    <text evidence="10">The sequence shown here is derived from an EMBL/GenBank/DDBJ whole genome shotgun (WGS) entry which is preliminary data.</text>
</comment>
<dbReference type="InterPro" id="IPR035671">
    <property type="entry name" value="DsbD_gamma"/>
</dbReference>
<feature type="transmembrane region" description="Helical" evidence="7">
    <location>
        <begin position="400"/>
        <end position="420"/>
    </location>
</feature>
<evidence type="ECO:0000259" key="9">
    <source>
        <dbReference type="PROSITE" id="PS51352"/>
    </source>
</evidence>
<evidence type="ECO:0000313" key="10">
    <source>
        <dbReference type="EMBL" id="MFD1612943.1"/>
    </source>
</evidence>
<organism evidence="10 11">
    <name type="scientific">Sphingomonas tabacisoli</name>
    <dbReference type="NCBI Taxonomy" id="2249466"/>
    <lineage>
        <taxon>Bacteria</taxon>
        <taxon>Pseudomonadati</taxon>
        <taxon>Pseudomonadota</taxon>
        <taxon>Alphaproteobacteria</taxon>
        <taxon>Sphingomonadales</taxon>
        <taxon>Sphingomonadaceae</taxon>
        <taxon>Sphingomonas</taxon>
    </lineage>
</organism>
<feature type="signal peptide" evidence="8">
    <location>
        <begin position="1"/>
        <end position="24"/>
    </location>
</feature>
<feature type="transmembrane region" description="Helical" evidence="7">
    <location>
        <begin position="536"/>
        <end position="556"/>
    </location>
</feature>
<feature type="transmembrane region" description="Helical" evidence="7">
    <location>
        <begin position="505"/>
        <end position="524"/>
    </location>
</feature>
<proteinExistence type="predicted"/>
<evidence type="ECO:0000256" key="5">
    <source>
        <dbReference type="ARBA" id="ARBA00022989"/>
    </source>
</evidence>
<feature type="transmembrane region" description="Helical" evidence="7">
    <location>
        <begin position="480"/>
        <end position="499"/>
    </location>
</feature>
<dbReference type="CDD" id="cd02953">
    <property type="entry name" value="DsbDgamma"/>
    <property type="match status" value="1"/>
</dbReference>
<feature type="transmembrane region" description="Helical" evidence="7">
    <location>
        <begin position="330"/>
        <end position="349"/>
    </location>
</feature>
<dbReference type="SUPFAM" id="SSF52833">
    <property type="entry name" value="Thioredoxin-like"/>
    <property type="match status" value="1"/>
</dbReference>
<accession>A0ABW4I4Y5</accession>
<keyword evidence="5 7" id="KW-1133">Transmembrane helix</keyword>
<keyword evidence="6 7" id="KW-0472">Membrane</keyword>
<keyword evidence="3 7" id="KW-0812">Transmembrane</keyword>
<dbReference type="PANTHER" id="PTHR32234">
    <property type="entry name" value="THIOL:DISULFIDE INTERCHANGE PROTEIN DSBD"/>
    <property type="match status" value="1"/>
</dbReference>